<feature type="transmembrane region" description="Helical" evidence="1">
    <location>
        <begin position="119"/>
        <end position="135"/>
    </location>
</feature>
<feature type="transmembrane region" description="Helical" evidence="1">
    <location>
        <begin position="25"/>
        <end position="50"/>
    </location>
</feature>
<keyword evidence="1" id="KW-0812">Transmembrane</keyword>
<keyword evidence="1" id="KW-1133">Transmembrane helix</keyword>
<name>A0ABY6IWK8_9HYPH</name>
<dbReference type="EMBL" id="CP107716">
    <property type="protein sequence ID" value="UYQ73575.1"/>
    <property type="molecule type" value="Genomic_DNA"/>
</dbReference>
<keyword evidence="3" id="KW-1185">Reference proteome</keyword>
<dbReference type="RefSeq" id="WP_264227136.1">
    <property type="nucleotide sequence ID" value="NZ_CP107716.1"/>
</dbReference>
<evidence type="ECO:0000313" key="2">
    <source>
        <dbReference type="EMBL" id="UYQ73575.1"/>
    </source>
</evidence>
<proteinExistence type="predicted"/>
<dbReference type="Proteomes" id="UP001163882">
    <property type="component" value="Chromosome"/>
</dbReference>
<keyword evidence="1" id="KW-0472">Membrane</keyword>
<reference evidence="2" key="1">
    <citation type="submission" date="2022-10" db="EMBL/GenBank/DDBJ databases">
        <title>YIM 151497 complete genome.</title>
        <authorList>
            <person name="Chen X."/>
        </authorList>
    </citation>
    <scope>NUCLEOTIDE SEQUENCE</scope>
    <source>
        <strain evidence="2">YIM 151497</strain>
    </source>
</reference>
<accession>A0ABY6IWK8</accession>
<gene>
    <name evidence="2" type="ORF">OF122_07420</name>
</gene>
<evidence type="ECO:0000256" key="1">
    <source>
        <dbReference type="SAM" id="Phobius"/>
    </source>
</evidence>
<evidence type="ECO:0000313" key="3">
    <source>
        <dbReference type="Proteomes" id="UP001163882"/>
    </source>
</evidence>
<organism evidence="2 3">
    <name type="scientific">Pelagibacterium flavum</name>
    <dbReference type="NCBI Taxonomy" id="2984530"/>
    <lineage>
        <taxon>Bacteria</taxon>
        <taxon>Pseudomonadati</taxon>
        <taxon>Pseudomonadota</taxon>
        <taxon>Alphaproteobacteria</taxon>
        <taxon>Hyphomicrobiales</taxon>
        <taxon>Devosiaceae</taxon>
        <taxon>Pelagibacterium</taxon>
    </lineage>
</organism>
<sequence length="144" mass="14825">MALTAPFAAVTGRVSSTARSMGQSVAVYAVIALIGLVGIGFLISALYIWLAQETSPLGAALLMGAGFIAIAGISLAIVVARNNRKKEERRRDAANTAMMASTVSLASAGLRIASRAKGPLFWPAVAAIAIGWYFGTSGGDHDDD</sequence>
<protein>
    <submittedName>
        <fullName evidence="2">Phage holin family protein</fullName>
    </submittedName>
</protein>
<feature type="transmembrane region" description="Helical" evidence="1">
    <location>
        <begin position="56"/>
        <end position="80"/>
    </location>
</feature>